<proteinExistence type="predicted"/>
<dbReference type="AlphaFoldDB" id="A0A4R1R5J1"/>
<name>A0A4R1R5J1_9FIRM</name>
<dbReference type="PIRSF" id="PIRSF035652">
    <property type="entry name" value="CHP02436"/>
    <property type="match status" value="1"/>
</dbReference>
<sequence length="120" mass="13442">MVGVMIVPSPLQDKSKAFALEIIRVCNEIKREKREGVLTNQLIRSGTSVGANIREAMYAHGKADFIAKLQIALKECSESEYWLELLIESGYYEDSAILKQCTKVKRLLIASINTAKKKPV</sequence>
<dbReference type="Proteomes" id="UP000295184">
    <property type="component" value="Unassembled WGS sequence"/>
</dbReference>
<comment type="caution">
    <text evidence="1">The sequence shown here is derived from an EMBL/GenBank/DDBJ whole genome shotgun (WGS) entry which is preliminary data.</text>
</comment>
<dbReference type="InterPro" id="IPR012657">
    <property type="entry name" value="23S_rRNA-intervening_sequence"/>
</dbReference>
<evidence type="ECO:0000313" key="1">
    <source>
        <dbReference type="EMBL" id="TCL60738.1"/>
    </source>
</evidence>
<dbReference type="Gene3D" id="1.20.1440.60">
    <property type="entry name" value="23S rRNA-intervening sequence"/>
    <property type="match status" value="1"/>
</dbReference>
<dbReference type="STRING" id="1650663.GCA_001486665_00300"/>
<protein>
    <submittedName>
        <fullName evidence="1">Four helix bundle protein</fullName>
    </submittedName>
</protein>
<reference evidence="1 2" key="1">
    <citation type="submission" date="2019-03" db="EMBL/GenBank/DDBJ databases">
        <title>Genomic Encyclopedia of Type Strains, Phase IV (KMG-IV): sequencing the most valuable type-strain genomes for metagenomic binning, comparative biology and taxonomic classification.</title>
        <authorList>
            <person name="Goeker M."/>
        </authorList>
    </citation>
    <scope>NUCLEOTIDE SEQUENCE [LARGE SCALE GENOMIC DNA]</scope>
    <source>
        <strain evidence="1 2">DSM 100451</strain>
    </source>
</reference>
<dbReference type="NCBIfam" id="TIGR02436">
    <property type="entry name" value="four helix bundle protein"/>
    <property type="match status" value="1"/>
</dbReference>
<dbReference type="Pfam" id="PF05635">
    <property type="entry name" value="23S_rRNA_IVP"/>
    <property type="match status" value="1"/>
</dbReference>
<dbReference type="InterPro" id="IPR036583">
    <property type="entry name" value="23S_rRNA_IVS_sf"/>
</dbReference>
<dbReference type="PANTHER" id="PTHR38471">
    <property type="entry name" value="FOUR HELIX BUNDLE PROTEIN"/>
    <property type="match status" value="1"/>
</dbReference>
<gene>
    <name evidence="1" type="ORF">EDD77_10360</name>
</gene>
<dbReference type="SUPFAM" id="SSF158446">
    <property type="entry name" value="IVS-encoded protein-like"/>
    <property type="match status" value="1"/>
</dbReference>
<accession>A0A4R1R5J1</accession>
<organism evidence="1 2">
    <name type="scientific">Allofournierella massiliensis</name>
    <dbReference type="NCBI Taxonomy" id="1650663"/>
    <lineage>
        <taxon>Bacteria</taxon>
        <taxon>Bacillati</taxon>
        <taxon>Bacillota</taxon>
        <taxon>Clostridia</taxon>
        <taxon>Eubacteriales</taxon>
        <taxon>Oscillospiraceae</taxon>
        <taxon>Allofournierella</taxon>
    </lineage>
</organism>
<dbReference type="EMBL" id="SLUM01000003">
    <property type="protein sequence ID" value="TCL60738.1"/>
    <property type="molecule type" value="Genomic_DNA"/>
</dbReference>
<dbReference type="PANTHER" id="PTHR38471:SF2">
    <property type="entry name" value="FOUR HELIX BUNDLE PROTEIN"/>
    <property type="match status" value="1"/>
</dbReference>
<evidence type="ECO:0000313" key="2">
    <source>
        <dbReference type="Proteomes" id="UP000295184"/>
    </source>
</evidence>